<feature type="domain" description="Transketolase-like pyrimidine-binding" evidence="13">
    <location>
        <begin position="673"/>
        <end position="866"/>
    </location>
</feature>
<keyword evidence="7 14" id="KW-0560">Oxidoreductase</keyword>
<dbReference type="AlphaFoldDB" id="A0A518GLQ3"/>
<evidence type="ECO:0000256" key="9">
    <source>
        <dbReference type="ARBA" id="ARBA00023152"/>
    </source>
</evidence>
<evidence type="ECO:0000256" key="1">
    <source>
        <dbReference type="ARBA" id="ARBA00001964"/>
    </source>
</evidence>
<comment type="cofactor">
    <cofactor evidence="1">
        <name>thiamine diphosphate</name>
        <dbReference type="ChEBI" id="CHEBI:58937"/>
    </cofactor>
</comment>
<comment type="subunit">
    <text evidence="4">Homodimer. Part of the 2-oxoglutarate dehydrogenase (OGDH) complex composed of E1 (2-oxoglutarate dehydrogenase), E2 (dihydrolipoamide succinyltransferase) and E3 (dihydrolipoamide dehydrogenase); the complex contains multiple copies of the three enzymatic components (E1, E2 and E3).</text>
</comment>
<evidence type="ECO:0000256" key="7">
    <source>
        <dbReference type="ARBA" id="ARBA00023002"/>
    </source>
</evidence>
<dbReference type="Pfam" id="PF16870">
    <property type="entry name" value="OxoGdeHyase_C"/>
    <property type="match status" value="1"/>
</dbReference>
<dbReference type="InterPro" id="IPR029061">
    <property type="entry name" value="THDP-binding"/>
</dbReference>
<evidence type="ECO:0000256" key="12">
    <source>
        <dbReference type="SAM" id="MobiDB-lite"/>
    </source>
</evidence>
<reference evidence="14 15" key="1">
    <citation type="submission" date="2019-02" db="EMBL/GenBank/DDBJ databases">
        <title>Deep-cultivation of Planctomycetes and their phenomic and genomic characterization uncovers novel biology.</title>
        <authorList>
            <person name="Wiegand S."/>
            <person name="Jogler M."/>
            <person name="Boedeker C."/>
            <person name="Pinto D."/>
            <person name="Vollmers J."/>
            <person name="Rivas-Marin E."/>
            <person name="Kohn T."/>
            <person name="Peeters S.H."/>
            <person name="Heuer A."/>
            <person name="Rast P."/>
            <person name="Oberbeckmann S."/>
            <person name="Bunk B."/>
            <person name="Jeske O."/>
            <person name="Meyerdierks A."/>
            <person name="Storesund J.E."/>
            <person name="Kallscheuer N."/>
            <person name="Luecker S."/>
            <person name="Lage O.M."/>
            <person name="Pohl T."/>
            <person name="Merkel B.J."/>
            <person name="Hornburger P."/>
            <person name="Mueller R.-W."/>
            <person name="Bruemmer F."/>
            <person name="Labrenz M."/>
            <person name="Spormann A.M."/>
            <person name="Op den Camp H."/>
            <person name="Overmann J."/>
            <person name="Amann R."/>
            <person name="Jetten M.S.M."/>
            <person name="Mascher T."/>
            <person name="Medema M.H."/>
            <person name="Devos D.P."/>
            <person name="Kaster A.-K."/>
            <person name="Ovreas L."/>
            <person name="Rohde M."/>
            <person name="Galperin M.Y."/>
            <person name="Jogler C."/>
        </authorList>
    </citation>
    <scope>NUCLEOTIDE SEQUENCE [LARGE SCALE GENOMIC DNA]</scope>
    <source>
        <strain evidence="14 15">Spb1</strain>
    </source>
</reference>
<dbReference type="SUPFAM" id="SSF52518">
    <property type="entry name" value="Thiamin diphosphate-binding fold (THDP-binding)"/>
    <property type="match status" value="2"/>
</dbReference>
<dbReference type="PANTHER" id="PTHR23152">
    <property type="entry name" value="2-OXOGLUTARATE DEHYDROGENASE"/>
    <property type="match status" value="1"/>
</dbReference>
<keyword evidence="8" id="KW-0786">Thiamine pyrophosphate</keyword>
<dbReference type="Proteomes" id="UP000315349">
    <property type="component" value="Chromosome"/>
</dbReference>
<dbReference type="GO" id="GO:0045252">
    <property type="term" value="C:oxoglutarate dehydrogenase complex"/>
    <property type="evidence" value="ECO:0007669"/>
    <property type="project" value="TreeGrafter"/>
</dbReference>
<keyword evidence="9" id="KW-0324">Glycolysis</keyword>
<comment type="similarity">
    <text evidence="3">Belongs to the alpha-ketoglutarate dehydrogenase family.</text>
</comment>
<evidence type="ECO:0000256" key="3">
    <source>
        <dbReference type="ARBA" id="ARBA00006936"/>
    </source>
</evidence>
<dbReference type="InterPro" id="IPR005475">
    <property type="entry name" value="Transketolase-like_Pyr-bd"/>
</dbReference>
<evidence type="ECO:0000313" key="15">
    <source>
        <dbReference type="Proteomes" id="UP000315349"/>
    </source>
</evidence>
<keyword evidence="15" id="KW-1185">Reference proteome</keyword>
<feature type="compositionally biased region" description="Basic and acidic residues" evidence="12">
    <location>
        <begin position="999"/>
        <end position="1009"/>
    </location>
</feature>
<dbReference type="GO" id="GO:0006099">
    <property type="term" value="P:tricarboxylic acid cycle"/>
    <property type="evidence" value="ECO:0007669"/>
    <property type="project" value="TreeGrafter"/>
</dbReference>
<evidence type="ECO:0000313" key="14">
    <source>
        <dbReference type="EMBL" id="QDV29499.1"/>
    </source>
</evidence>
<dbReference type="EMBL" id="CP036299">
    <property type="protein sequence ID" value="QDV29499.1"/>
    <property type="molecule type" value="Genomic_DNA"/>
</dbReference>
<evidence type="ECO:0000256" key="6">
    <source>
        <dbReference type="ARBA" id="ARBA00013321"/>
    </source>
</evidence>
<comment type="function">
    <text evidence="2">E1 component of the 2-oxoglutarate dehydrogenase (OGDH) complex which catalyzes the decarboxylation of 2-oxoglutarate, the first step in the conversion of 2-oxoglutarate to succinyl-CoA and CO(2).</text>
</comment>
<evidence type="ECO:0000256" key="2">
    <source>
        <dbReference type="ARBA" id="ARBA00003906"/>
    </source>
</evidence>
<dbReference type="PANTHER" id="PTHR23152:SF4">
    <property type="entry name" value="2-OXOADIPATE DEHYDROGENASE COMPLEX COMPONENT E1"/>
    <property type="match status" value="1"/>
</dbReference>
<dbReference type="KEGG" id="peh:Spb1_14060"/>
<dbReference type="Pfam" id="PF16078">
    <property type="entry name" value="2-oxogl_dehyd_N"/>
    <property type="match status" value="1"/>
</dbReference>
<dbReference type="SMART" id="SM00861">
    <property type="entry name" value="Transket_pyr"/>
    <property type="match status" value="1"/>
</dbReference>
<dbReference type="InterPro" id="IPR042179">
    <property type="entry name" value="KGD_C_sf"/>
</dbReference>
<dbReference type="PIRSF" id="PIRSF000157">
    <property type="entry name" value="Oxoglu_dh_E1"/>
    <property type="match status" value="1"/>
</dbReference>
<evidence type="ECO:0000256" key="11">
    <source>
        <dbReference type="ARBA" id="ARBA00051911"/>
    </source>
</evidence>
<dbReference type="NCBIfam" id="TIGR00239">
    <property type="entry name" value="2oxo_dh_E1"/>
    <property type="match status" value="1"/>
</dbReference>
<dbReference type="Gene3D" id="3.40.50.11610">
    <property type="entry name" value="Multifunctional 2-oxoglutarate metabolism enzyme, C-terminal domain"/>
    <property type="match status" value="1"/>
</dbReference>
<feature type="region of interest" description="Disordered" evidence="12">
    <location>
        <begin position="23"/>
        <end position="82"/>
    </location>
</feature>
<dbReference type="GO" id="GO:0005829">
    <property type="term" value="C:cytosol"/>
    <property type="evidence" value="ECO:0007669"/>
    <property type="project" value="TreeGrafter"/>
</dbReference>
<feature type="region of interest" description="Disordered" evidence="12">
    <location>
        <begin position="988"/>
        <end position="1015"/>
    </location>
</feature>
<dbReference type="NCBIfam" id="NF008907">
    <property type="entry name" value="PRK12270.1"/>
    <property type="match status" value="1"/>
</dbReference>
<dbReference type="InterPro" id="IPR001017">
    <property type="entry name" value="DH_E1"/>
</dbReference>
<dbReference type="Pfam" id="PF02779">
    <property type="entry name" value="Transket_pyr"/>
    <property type="match status" value="1"/>
</dbReference>
<evidence type="ECO:0000256" key="5">
    <source>
        <dbReference type="ARBA" id="ARBA00012280"/>
    </source>
</evidence>
<dbReference type="InterPro" id="IPR032106">
    <property type="entry name" value="2-oxogl_dehyd_N"/>
</dbReference>
<gene>
    <name evidence="14" type="primary">sucA</name>
    <name evidence="14" type="ORF">Spb1_14060</name>
</gene>
<accession>A0A518GLQ3</accession>
<dbReference type="GO" id="GO:0004591">
    <property type="term" value="F:oxoglutarate dehydrogenase (succinyl-transferring) activity"/>
    <property type="evidence" value="ECO:0007669"/>
    <property type="project" value="UniProtKB-EC"/>
</dbReference>
<evidence type="ECO:0000256" key="10">
    <source>
        <dbReference type="ARBA" id="ARBA00030680"/>
    </source>
</evidence>
<comment type="catalytic activity">
    <reaction evidence="11">
        <text>N(6)-[(R)-lipoyl]-L-lysyl-[protein] + 2-oxoglutarate + H(+) = N(6)-[(R)-S(8)-succinyldihydrolipoyl]-L-lysyl-[protein] + CO2</text>
        <dbReference type="Rhea" id="RHEA:12188"/>
        <dbReference type="Rhea" id="RHEA-COMP:10474"/>
        <dbReference type="Rhea" id="RHEA-COMP:20092"/>
        <dbReference type="ChEBI" id="CHEBI:15378"/>
        <dbReference type="ChEBI" id="CHEBI:16526"/>
        <dbReference type="ChEBI" id="CHEBI:16810"/>
        <dbReference type="ChEBI" id="CHEBI:83099"/>
        <dbReference type="ChEBI" id="CHEBI:83120"/>
        <dbReference type="EC" id="1.2.4.2"/>
    </reaction>
</comment>
<dbReference type="CDD" id="cd02016">
    <property type="entry name" value="TPP_E1_OGDC_like"/>
    <property type="match status" value="1"/>
</dbReference>
<evidence type="ECO:0000256" key="4">
    <source>
        <dbReference type="ARBA" id="ARBA00011301"/>
    </source>
</evidence>
<dbReference type="Gene3D" id="1.10.287.1150">
    <property type="entry name" value="TPP helical domain"/>
    <property type="match status" value="1"/>
</dbReference>
<dbReference type="NCBIfam" id="NF006914">
    <property type="entry name" value="PRK09404.1"/>
    <property type="match status" value="1"/>
</dbReference>
<dbReference type="GO" id="GO:0006096">
    <property type="term" value="P:glycolytic process"/>
    <property type="evidence" value="ECO:0007669"/>
    <property type="project" value="UniProtKB-KW"/>
</dbReference>
<sequence>MESIARGFPPDCRRAGFSLEVTEMSPSDTLMATSRPARPVAPENSTLPSANSPNFMSASPTASTRQISSPTPDSTNGSHQAHLTTDELARELENVASSSPSYVESLYQEYVKSPEKVDVAWREYFRQIAEVARQAPHQEAQFFRPPTMGDSNVVSPVELEAAILQERVDRLIRNYRAMGHYAAIIDPLGQPREPVPELDPSSCDFSPSDLDRQFSTVSSSGPNVRTLREILQWLRNTYCRSIGAQFMHIDNVKVREWLQDRMESSENRISLTADQQKRILKRLSDAVVFEDFILRKFQGAKSFSLEGGETLIPLLELAINKSASQGVEEIILGMAHRGRLNVLASIMGKPARAIFREFADLDPQMHLGRGDVKYHLGYSNDYTTADGKKVHLSLCFNPSHLEFVNTVALGRVRAKQDRRQDVERRKSMALLIHGDAAFAGEGITQEMLNLSELESTRTGGTVHVIVNNQIGFTTPPHQGRSTAYATDVAKMLQIPIFHVNGEDPEAVAQVVELAMDFRCEFQRDVVIDMYCYRLRGHNEQDEPRFTNPGMYKAIDRRQPMRVTYSNHLTKLGGVTQQEADELVSQHKSQLESEYQVATASDYQHRWEQPNQLWKTYRGGNEDIAHDVPTGVPVDRLKQLLEIQTHLPDGFKPHPKIQNILDQRRAISRGEKPVDWGAAEILAYASLLTEKHPVRLHGQDCERGTFAHRHAVVHDIETGAKYVPLQHLTVEQARFQVYNSALSETGVLGFDYGFSLDCPDGLTIWEAQFGDFVNVAQVIIDQFITSAEDKWNRYSGLTMLLPHGFEGAGPEHSSARLERFLEACAEDNIQVCYPTTAAQMFHMLRRQVLRHWRKPLVVMTPKYYLRSPQVTATLDDLANGSFQRIYPDVLTTRPDSAVQRILMCTGKIYHELAQRRQELGRSEVAIIRVEQLYPLPTAELQQQLSRYAPNTPVTWVQEEPENMGAWRFILAQWGLNVLSQHQLRCVSRPASASPATGSKKSHEIEQERVLSEAFGQ</sequence>
<dbReference type="InterPro" id="IPR031717">
    <property type="entry name" value="ODO-1/KGD_C"/>
</dbReference>
<evidence type="ECO:0000256" key="8">
    <source>
        <dbReference type="ARBA" id="ARBA00023052"/>
    </source>
</evidence>
<proteinExistence type="inferred from homology"/>
<dbReference type="EC" id="1.2.4.2" evidence="5"/>
<dbReference type="Gene3D" id="3.40.50.12470">
    <property type="match status" value="1"/>
</dbReference>
<organism evidence="14 15">
    <name type="scientific">Planctopirus ephydatiae</name>
    <dbReference type="NCBI Taxonomy" id="2528019"/>
    <lineage>
        <taxon>Bacteria</taxon>
        <taxon>Pseudomonadati</taxon>
        <taxon>Planctomycetota</taxon>
        <taxon>Planctomycetia</taxon>
        <taxon>Planctomycetales</taxon>
        <taxon>Planctomycetaceae</taxon>
        <taxon>Planctopirus</taxon>
    </lineage>
</organism>
<evidence type="ECO:0000259" key="13">
    <source>
        <dbReference type="SMART" id="SM00861"/>
    </source>
</evidence>
<dbReference type="FunFam" id="3.40.50.12470:FF:000009">
    <property type="entry name" value="2-oxoglutarate dehydrogenase E1 component"/>
    <property type="match status" value="1"/>
</dbReference>
<dbReference type="GO" id="GO:0030976">
    <property type="term" value="F:thiamine pyrophosphate binding"/>
    <property type="evidence" value="ECO:0007669"/>
    <property type="project" value="InterPro"/>
</dbReference>
<feature type="compositionally biased region" description="Polar residues" evidence="12">
    <location>
        <begin position="43"/>
        <end position="82"/>
    </location>
</feature>
<protein>
    <recommendedName>
        <fullName evidence="6">2-oxoglutarate dehydrogenase E1 component</fullName>
        <ecNumber evidence="5">1.2.4.2</ecNumber>
    </recommendedName>
    <alternativeName>
        <fullName evidence="10">Alpha-ketoglutarate dehydrogenase</fullName>
    </alternativeName>
</protein>
<dbReference type="Pfam" id="PF00676">
    <property type="entry name" value="E1_dh"/>
    <property type="match status" value="1"/>
</dbReference>
<name>A0A518GLQ3_9PLAN</name>
<dbReference type="InterPro" id="IPR011603">
    <property type="entry name" value="2oxoglutarate_DH_E1"/>
</dbReference>
<dbReference type="Gene3D" id="3.40.50.970">
    <property type="match status" value="1"/>
</dbReference>